<evidence type="ECO:0000313" key="1">
    <source>
        <dbReference type="EMBL" id="SEO36051.1"/>
    </source>
</evidence>
<organism evidence="1 2">
    <name type="scientific">Halogranum amylolyticum</name>
    <dbReference type="NCBI Taxonomy" id="660520"/>
    <lineage>
        <taxon>Archaea</taxon>
        <taxon>Methanobacteriati</taxon>
        <taxon>Methanobacteriota</taxon>
        <taxon>Stenosarchaea group</taxon>
        <taxon>Halobacteria</taxon>
        <taxon>Halobacteriales</taxon>
        <taxon>Haloferacaceae</taxon>
    </lineage>
</organism>
<dbReference type="AlphaFoldDB" id="A0A1H8P2R1"/>
<reference evidence="2" key="1">
    <citation type="submission" date="2016-10" db="EMBL/GenBank/DDBJ databases">
        <authorList>
            <person name="Varghese N."/>
            <person name="Submissions S."/>
        </authorList>
    </citation>
    <scope>NUCLEOTIDE SEQUENCE [LARGE SCALE GENOMIC DNA]</scope>
    <source>
        <strain evidence="2">CGMCC 1.10121</strain>
    </source>
</reference>
<sequence length="61" mass="6783">MTETVVGRPFRLVPEHVVRAANRLELRSGASVGVDVRMVLAGTLSVRAFEFVLRRVFVDAE</sequence>
<accession>A0A1H8P2R1</accession>
<evidence type="ECO:0000313" key="2">
    <source>
        <dbReference type="Proteomes" id="UP000199126"/>
    </source>
</evidence>
<name>A0A1H8P2R1_9EURY</name>
<proteinExistence type="predicted"/>
<dbReference type="Proteomes" id="UP000199126">
    <property type="component" value="Unassembled WGS sequence"/>
</dbReference>
<keyword evidence="2" id="KW-1185">Reference proteome</keyword>
<gene>
    <name evidence="1" type="ORF">SAMN04487948_10258</name>
</gene>
<protein>
    <submittedName>
        <fullName evidence="1">Uncharacterized protein</fullName>
    </submittedName>
</protein>
<dbReference type="EMBL" id="FODV01000002">
    <property type="protein sequence ID" value="SEO36051.1"/>
    <property type="molecule type" value="Genomic_DNA"/>
</dbReference>